<accession>A0A7D7N6D2</accession>
<sequence>MKKSLWAASGVAVTAAVLFGAAPYYLGIKAEQSLSRQHEMLAQTSFLQVESREYARGWFSSTETTVLRFKPTFLAQIQDKLPDNLKTLLKQPITVNNHIRHHLFANGVVPVRAVVDSEFVFQAESQQILQRFFGNQQPVSLSNVIHLDGSGKLDWQIPAFQYEELSGIAIQWQGLQGETEYARHFSSYQTDIRNPGVTMTLADKGSAAYSGLHIRTHTEEGRHGLSLGSSEFKLDSLTLEWKDSIEYDIKLNELINMVSDLQIGSFLNPYGQVAPSKVKLENLYMNTAMSEDGQWINTEGRFGFAKLVYGEEQYGPLAIEAAAEHLDAASLLALKQRRDELISRQLDENEMREALLASIRNEAAGLFTNDPVITLRRFEFAMPQGAIRSEGALKFSGLTAPDLNDFNAMMRKTDADFQISLPQKLVEQLAVAQAKNYISVDPEAGDADAEISEAVRLWLDSMLTAMADQGYLKLDQGIISTQIVVRDNTLSMNGKKVDVQPDANLLPDSALEEGAAETAVEAEAASAPASSS</sequence>
<dbReference type="Proteomes" id="UP000514752">
    <property type="component" value="Chromosome"/>
</dbReference>
<evidence type="ECO:0000313" key="1">
    <source>
        <dbReference type="EMBL" id="QMT41220.1"/>
    </source>
</evidence>
<dbReference type="AlphaFoldDB" id="A0A7D7N6D2"/>
<organism evidence="1 2">
    <name type="scientific">Neisseria shayeganii</name>
    <dbReference type="NCBI Taxonomy" id="607712"/>
    <lineage>
        <taxon>Bacteria</taxon>
        <taxon>Pseudomonadati</taxon>
        <taxon>Pseudomonadota</taxon>
        <taxon>Betaproteobacteria</taxon>
        <taxon>Neisseriales</taxon>
        <taxon>Neisseriaceae</taxon>
        <taxon>Neisseria</taxon>
    </lineage>
</organism>
<evidence type="ECO:0000313" key="2">
    <source>
        <dbReference type="Proteomes" id="UP000514752"/>
    </source>
</evidence>
<reference evidence="1 2" key="1">
    <citation type="submission" date="2020-07" db="EMBL/GenBank/DDBJ databases">
        <title>Genomic diversity of species in the Neisseriaceae family.</title>
        <authorList>
            <person name="Vincent A.T."/>
            <person name="Bernet E."/>
            <person name="Veyrier F.J."/>
        </authorList>
    </citation>
    <scope>NUCLEOTIDE SEQUENCE [LARGE SCALE GENOMIC DNA]</scope>
    <source>
        <strain evidence="1 2">DSM 22244</strain>
    </source>
</reference>
<proteinExistence type="predicted"/>
<dbReference type="EMBL" id="CP059567">
    <property type="protein sequence ID" value="QMT41220.1"/>
    <property type="molecule type" value="Genomic_DNA"/>
</dbReference>
<dbReference type="InterPro" id="IPR010352">
    <property type="entry name" value="DUF945"/>
</dbReference>
<dbReference type="Pfam" id="PF06097">
    <property type="entry name" value="DUF945"/>
    <property type="match status" value="1"/>
</dbReference>
<gene>
    <name evidence="1" type="ORF">H3L94_04120</name>
</gene>
<protein>
    <submittedName>
        <fullName evidence="1">YdgA family protein</fullName>
    </submittedName>
</protein>
<dbReference type="RefSeq" id="WP_182122766.1">
    <property type="nucleotide sequence ID" value="NZ_CP059567.1"/>
</dbReference>
<dbReference type="KEGG" id="nsg:H3L94_04120"/>
<name>A0A7D7N6D2_9NEIS</name>